<organism evidence="2 3">
    <name type="scientific">Tenacibaculum aiptasiae</name>
    <dbReference type="NCBI Taxonomy" id="426481"/>
    <lineage>
        <taxon>Bacteria</taxon>
        <taxon>Pseudomonadati</taxon>
        <taxon>Bacteroidota</taxon>
        <taxon>Flavobacteriia</taxon>
        <taxon>Flavobacteriales</taxon>
        <taxon>Flavobacteriaceae</taxon>
        <taxon>Tenacibaculum</taxon>
    </lineage>
</organism>
<feature type="transmembrane region" description="Helical" evidence="1">
    <location>
        <begin position="37"/>
        <end position="59"/>
    </location>
</feature>
<protein>
    <submittedName>
        <fullName evidence="2">Uncharacterized protein</fullName>
    </submittedName>
</protein>
<evidence type="ECO:0000256" key="1">
    <source>
        <dbReference type="SAM" id="Phobius"/>
    </source>
</evidence>
<evidence type="ECO:0000313" key="3">
    <source>
        <dbReference type="Proteomes" id="UP000467305"/>
    </source>
</evidence>
<dbReference type="RefSeq" id="WP_150898898.1">
    <property type="nucleotide sequence ID" value="NZ_WAAU01000008.1"/>
</dbReference>
<keyword evidence="1" id="KW-0472">Membrane</keyword>
<comment type="caution">
    <text evidence="2">The sequence shown here is derived from an EMBL/GenBank/DDBJ whole genome shotgun (WGS) entry which is preliminary data.</text>
</comment>
<sequence>MKTLELNEMEIFFGGNAACVGAVASGVGVVFDTVGLIVGVASGPLGWGLLAVGLVGLVASSWGDPCANV</sequence>
<dbReference type="EMBL" id="WAAU01000008">
    <property type="protein sequence ID" value="KAB1159652.1"/>
    <property type="molecule type" value="Genomic_DNA"/>
</dbReference>
<reference evidence="2 3" key="1">
    <citation type="submission" date="2019-09" db="EMBL/GenBank/DDBJ databases">
        <authorList>
            <person name="Cao W.R."/>
        </authorList>
    </citation>
    <scope>NUCLEOTIDE SEQUENCE [LARGE SCALE GENOMIC DNA]</scope>
    <source>
        <strain evidence="3">a4</strain>
    </source>
</reference>
<feature type="transmembrane region" description="Helical" evidence="1">
    <location>
        <begin position="12"/>
        <end position="31"/>
    </location>
</feature>
<proteinExistence type="predicted"/>
<gene>
    <name evidence="2" type="ORF">F7018_04905</name>
</gene>
<evidence type="ECO:0000313" key="2">
    <source>
        <dbReference type="EMBL" id="KAB1159652.1"/>
    </source>
</evidence>
<keyword evidence="1" id="KW-1133">Transmembrane helix</keyword>
<keyword evidence="1" id="KW-0812">Transmembrane</keyword>
<keyword evidence="3" id="KW-1185">Reference proteome</keyword>
<name>A0A7J5AQ66_9FLAO</name>
<dbReference type="Proteomes" id="UP000467305">
    <property type="component" value="Unassembled WGS sequence"/>
</dbReference>
<accession>A0A7J5AQ66</accession>
<dbReference type="AlphaFoldDB" id="A0A7J5AQ66"/>